<dbReference type="InParanoid" id="A0EB55"/>
<sequence>MLLSINRINRYQNQLTGSMIISISILVFKPRFLKGENKNNLQILNKNKKQTFRSSNQLVSSCINDSDVLVINEVESEVSFLELNLDYDLQRQKIHIQDDITIQELIEFIYGTFSISLDIKLEIIYENLILSNQKRIKKLADLQVPNGANIKIIPIYKLDNNLINLQIICKDSGSSQRRSFQKSDTLNAVINSAQGYLGLDENTVGFKVFIKSKNYKGDANKDRNKTLSYLKLEDDDIVEIKILYSGGR</sequence>
<name>A0EB55_PARTE</name>
<dbReference type="OrthoDB" id="10391239at2759"/>
<evidence type="ECO:0008006" key="3">
    <source>
        <dbReference type="Google" id="ProtNLM"/>
    </source>
</evidence>
<dbReference type="Proteomes" id="UP000000600">
    <property type="component" value="Unassembled WGS sequence"/>
</dbReference>
<evidence type="ECO:0000313" key="2">
    <source>
        <dbReference type="Proteomes" id="UP000000600"/>
    </source>
</evidence>
<keyword evidence="2" id="KW-1185">Reference proteome</keyword>
<proteinExistence type="predicted"/>
<dbReference type="EMBL" id="CT868668">
    <property type="protein sequence ID" value="CAK92522.1"/>
    <property type="molecule type" value="Genomic_DNA"/>
</dbReference>
<evidence type="ECO:0000313" key="1">
    <source>
        <dbReference type="EMBL" id="CAK92522.1"/>
    </source>
</evidence>
<dbReference type="OMA" id="QDDITIQ"/>
<organism evidence="1 2">
    <name type="scientific">Paramecium tetraurelia</name>
    <dbReference type="NCBI Taxonomy" id="5888"/>
    <lineage>
        <taxon>Eukaryota</taxon>
        <taxon>Sar</taxon>
        <taxon>Alveolata</taxon>
        <taxon>Ciliophora</taxon>
        <taxon>Intramacronucleata</taxon>
        <taxon>Oligohymenophorea</taxon>
        <taxon>Peniculida</taxon>
        <taxon>Parameciidae</taxon>
        <taxon>Paramecium</taxon>
    </lineage>
</organism>
<dbReference type="HOGENOM" id="CLU_1121916_0_0_1"/>
<gene>
    <name evidence="1" type="ORF">GSPATT00025256001</name>
</gene>
<dbReference type="GeneID" id="5045704"/>
<reference evidence="1 2" key="1">
    <citation type="journal article" date="2006" name="Nature">
        <title>Global trends of whole-genome duplications revealed by the ciliate Paramecium tetraurelia.</title>
        <authorList>
            <consortium name="Genoscope"/>
            <person name="Aury J.-M."/>
            <person name="Jaillon O."/>
            <person name="Duret L."/>
            <person name="Noel B."/>
            <person name="Jubin C."/>
            <person name="Porcel B.M."/>
            <person name="Segurens B."/>
            <person name="Daubin V."/>
            <person name="Anthouard V."/>
            <person name="Aiach N."/>
            <person name="Arnaiz O."/>
            <person name="Billaut A."/>
            <person name="Beisson J."/>
            <person name="Blanc I."/>
            <person name="Bouhouche K."/>
            <person name="Camara F."/>
            <person name="Duharcourt S."/>
            <person name="Guigo R."/>
            <person name="Gogendeau D."/>
            <person name="Katinka M."/>
            <person name="Keller A.-M."/>
            <person name="Kissmehl R."/>
            <person name="Klotz C."/>
            <person name="Koll F."/>
            <person name="Le Moue A."/>
            <person name="Lepere C."/>
            <person name="Malinsky S."/>
            <person name="Nowacki M."/>
            <person name="Nowak J.K."/>
            <person name="Plattner H."/>
            <person name="Poulain J."/>
            <person name="Ruiz F."/>
            <person name="Serrano V."/>
            <person name="Zagulski M."/>
            <person name="Dessen P."/>
            <person name="Betermier M."/>
            <person name="Weissenbach J."/>
            <person name="Scarpelli C."/>
            <person name="Schachter V."/>
            <person name="Sperling L."/>
            <person name="Meyer E."/>
            <person name="Cohen J."/>
            <person name="Wincker P."/>
        </authorList>
    </citation>
    <scope>NUCLEOTIDE SEQUENCE [LARGE SCALE GENOMIC DNA]</scope>
    <source>
        <strain evidence="1 2">Stock d4-2</strain>
    </source>
</reference>
<accession>A0EB55</accession>
<dbReference type="KEGG" id="ptm:GSPATT00025256001"/>
<protein>
    <recommendedName>
        <fullName evidence="3">Ubiquitin-like domain-containing protein</fullName>
    </recommendedName>
</protein>
<dbReference type="AlphaFoldDB" id="A0EB55"/>
<dbReference type="RefSeq" id="XP_001459919.1">
    <property type="nucleotide sequence ID" value="XM_001459882.2"/>
</dbReference>